<dbReference type="CDD" id="cd00067">
    <property type="entry name" value="GAL4"/>
    <property type="match status" value="1"/>
</dbReference>
<dbReference type="SMART" id="SM00906">
    <property type="entry name" value="Fungal_trans"/>
    <property type="match status" value="1"/>
</dbReference>
<evidence type="ECO:0000256" key="5">
    <source>
        <dbReference type="ARBA" id="ARBA00023163"/>
    </source>
</evidence>
<protein>
    <recommendedName>
        <fullName evidence="8">Zn(2)-C6 fungal-type domain-containing protein</fullName>
    </recommendedName>
</protein>
<dbReference type="GO" id="GO:0005634">
    <property type="term" value="C:nucleus"/>
    <property type="evidence" value="ECO:0007669"/>
    <property type="project" value="TreeGrafter"/>
</dbReference>
<dbReference type="OrthoDB" id="4157664at2759"/>
<feature type="domain" description="Zn(2)-C6 fungal-type" evidence="8">
    <location>
        <begin position="17"/>
        <end position="48"/>
    </location>
</feature>
<dbReference type="PROSITE" id="PS00463">
    <property type="entry name" value="ZN2_CY6_FUNGAL_1"/>
    <property type="match status" value="1"/>
</dbReference>
<dbReference type="PROSITE" id="PS50048">
    <property type="entry name" value="ZN2_CY6_FUNGAL_2"/>
    <property type="match status" value="1"/>
</dbReference>
<dbReference type="GeneID" id="25288519"/>
<evidence type="ECO:0000256" key="4">
    <source>
        <dbReference type="ARBA" id="ARBA00023125"/>
    </source>
</evidence>
<organism evidence="9 10">
    <name type="scientific">Rhinocladiella mackenziei CBS 650.93</name>
    <dbReference type="NCBI Taxonomy" id="1442369"/>
    <lineage>
        <taxon>Eukaryota</taxon>
        <taxon>Fungi</taxon>
        <taxon>Dikarya</taxon>
        <taxon>Ascomycota</taxon>
        <taxon>Pezizomycotina</taxon>
        <taxon>Eurotiomycetes</taxon>
        <taxon>Chaetothyriomycetidae</taxon>
        <taxon>Chaetothyriales</taxon>
        <taxon>Herpotrichiellaceae</taxon>
        <taxon>Rhinocladiella</taxon>
    </lineage>
</organism>
<dbReference type="GO" id="GO:0000978">
    <property type="term" value="F:RNA polymerase II cis-regulatory region sequence-specific DNA binding"/>
    <property type="evidence" value="ECO:0007669"/>
    <property type="project" value="TreeGrafter"/>
</dbReference>
<dbReference type="InterPro" id="IPR036864">
    <property type="entry name" value="Zn2-C6_fun-type_DNA-bd_sf"/>
</dbReference>
<dbReference type="RefSeq" id="XP_013276505.1">
    <property type="nucleotide sequence ID" value="XM_013421051.1"/>
</dbReference>
<dbReference type="VEuPathDB" id="FungiDB:Z518_00448"/>
<keyword evidence="1" id="KW-0479">Metal-binding</keyword>
<keyword evidence="4" id="KW-0238">DNA-binding</keyword>
<keyword evidence="5" id="KW-0804">Transcription</keyword>
<evidence type="ECO:0000256" key="1">
    <source>
        <dbReference type="ARBA" id="ARBA00022723"/>
    </source>
</evidence>
<feature type="compositionally biased region" description="Basic and acidic residues" evidence="7">
    <location>
        <begin position="405"/>
        <end position="414"/>
    </location>
</feature>
<evidence type="ECO:0000256" key="3">
    <source>
        <dbReference type="ARBA" id="ARBA00023015"/>
    </source>
</evidence>
<dbReference type="InterPro" id="IPR051430">
    <property type="entry name" value="Fungal_TF_Env_Response"/>
</dbReference>
<dbReference type="Proteomes" id="UP000053617">
    <property type="component" value="Unassembled WGS sequence"/>
</dbReference>
<keyword evidence="2" id="KW-0862">Zinc</keyword>
<evidence type="ECO:0000256" key="2">
    <source>
        <dbReference type="ARBA" id="ARBA00022833"/>
    </source>
</evidence>
<reference evidence="9 10" key="1">
    <citation type="submission" date="2015-01" db="EMBL/GenBank/DDBJ databases">
        <title>The Genome Sequence of Rhinocladiella mackenzie CBS 650.93.</title>
        <authorList>
            <consortium name="The Broad Institute Genomics Platform"/>
            <person name="Cuomo C."/>
            <person name="de Hoog S."/>
            <person name="Gorbushina A."/>
            <person name="Stielow B."/>
            <person name="Teixiera M."/>
            <person name="Abouelleil A."/>
            <person name="Chapman S.B."/>
            <person name="Priest M."/>
            <person name="Young S.K."/>
            <person name="Wortman J."/>
            <person name="Nusbaum C."/>
            <person name="Birren B."/>
        </authorList>
    </citation>
    <scope>NUCLEOTIDE SEQUENCE [LARGE SCALE GENOMIC DNA]</scope>
    <source>
        <strain evidence="9 10">CBS 650.93</strain>
    </source>
</reference>
<dbReference type="Gene3D" id="4.10.240.10">
    <property type="entry name" value="Zn(2)-C6 fungal-type DNA-binding domain"/>
    <property type="match status" value="1"/>
</dbReference>
<sequence length="680" mass="77820">MNSEKPIRRKRMRDVHSCIPCHRRKVKCDRKLPCDSCNIKGLGKECFYSTPRKGEANVTTPNIYNREGVNHWRSSLRLQTRENKNIVPLPLHPQPKPMDYHALEDQESVLRHRGKGYRPSTESENGGVAAAPPNMMFARHQRGKAKFKGPSHWVLLAAEFEELSPFLFGKEQASDSINQQLRDLKQFYPVRAYRNYPFRGVSITPWTKEHVYSIVPPRDVADRFIENYFDSFEKTHRMLHRSVFAEEMQNFWNSPWSPNYEWLAQLLIMLALGCPTKDRLEDTRLIGTLLDGAEACLMQTRFMAKPTLTTIRVMTMMAIAKQIDLVSFDDSDGVWSFLGLIIRFALSMGLHRDPKWFESMSIFEAEMRKRLWTTLVFIDSQNSLESGMPLLLQSDDYDTPAPLNFKDDDLRDNSITDPTPEESDDVTESMFQIILSRSFPTVLNIIRRINRPLDAEGYRMVLEYEAQIRDLLQMTGKIYRSSKTKDVAFSGDMSWKDFQRMTLEIYLRRALLALHLPFFTTADAATLYPTSHWSALESSLAIIVIQRTLYEERTDPTSIEWFAELFKGDFFLAGLFVALGIRRKSFKTTTPPPENRLAEAEIASHTLDACLAIWASKVGISADHFKSHLTLGVLIAAIKSDEWKKPLAVAMEEVAATTIATVTASMEKRVNGGSPIVLPP</sequence>
<keyword evidence="10" id="KW-1185">Reference proteome</keyword>
<dbReference type="PANTHER" id="PTHR31944">
    <property type="entry name" value="HEME-RESPONSIVE ZINC FINGER TRANSCRIPTION FACTOR HAP1"/>
    <property type="match status" value="1"/>
</dbReference>
<evidence type="ECO:0000256" key="7">
    <source>
        <dbReference type="SAM" id="MobiDB-lite"/>
    </source>
</evidence>
<dbReference type="CDD" id="cd12148">
    <property type="entry name" value="fungal_TF_MHR"/>
    <property type="match status" value="1"/>
</dbReference>
<name>A0A0D2ITG6_9EURO</name>
<dbReference type="GO" id="GO:0001228">
    <property type="term" value="F:DNA-binding transcription activator activity, RNA polymerase II-specific"/>
    <property type="evidence" value="ECO:0007669"/>
    <property type="project" value="TreeGrafter"/>
</dbReference>
<dbReference type="EMBL" id="KN847475">
    <property type="protein sequence ID" value="KIX09369.1"/>
    <property type="molecule type" value="Genomic_DNA"/>
</dbReference>
<proteinExistence type="predicted"/>
<dbReference type="STRING" id="1442369.A0A0D2ITG6"/>
<dbReference type="Pfam" id="PF04082">
    <property type="entry name" value="Fungal_trans"/>
    <property type="match status" value="1"/>
</dbReference>
<dbReference type="Pfam" id="PF00172">
    <property type="entry name" value="Zn_clus"/>
    <property type="match status" value="1"/>
</dbReference>
<evidence type="ECO:0000313" key="10">
    <source>
        <dbReference type="Proteomes" id="UP000053617"/>
    </source>
</evidence>
<keyword evidence="3" id="KW-0805">Transcription regulation</keyword>
<evidence type="ECO:0000259" key="8">
    <source>
        <dbReference type="PROSITE" id="PS50048"/>
    </source>
</evidence>
<gene>
    <name evidence="9" type="ORF">Z518_00448</name>
</gene>
<dbReference type="SUPFAM" id="SSF57701">
    <property type="entry name" value="Zn2/Cys6 DNA-binding domain"/>
    <property type="match status" value="1"/>
</dbReference>
<dbReference type="GO" id="GO:0008270">
    <property type="term" value="F:zinc ion binding"/>
    <property type="evidence" value="ECO:0007669"/>
    <property type="project" value="InterPro"/>
</dbReference>
<accession>A0A0D2ITG6</accession>
<evidence type="ECO:0000256" key="6">
    <source>
        <dbReference type="ARBA" id="ARBA00023242"/>
    </source>
</evidence>
<dbReference type="GO" id="GO:0006351">
    <property type="term" value="P:DNA-templated transcription"/>
    <property type="evidence" value="ECO:0007669"/>
    <property type="project" value="InterPro"/>
</dbReference>
<dbReference type="InterPro" id="IPR007219">
    <property type="entry name" value="XnlR_reg_dom"/>
</dbReference>
<dbReference type="AlphaFoldDB" id="A0A0D2ITG6"/>
<keyword evidence="6" id="KW-0539">Nucleus</keyword>
<dbReference type="PANTHER" id="PTHR31944:SF131">
    <property type="entry name" value="HEME-RESPONSIVE ZINC FINGER TRANSCRIPTION FACTOR HAP1"/>
    <property type="match status" value="1"/>
</dbReference>
<dbReference type="SMART" id="SM00066">
    <property type="entry name" value="GAL4"/>
    <property type="match status" value="1"/>
</dbReference>
<feature type="region of interest" description="Disordered" evidence="7">
    <location>
        <begin position="403"/>
        <end position="424"/>
    </location>
</feature>
<dbReference type="HOGENOM" id="CLU_021747_1_0_1"/>
<dbReference type="InterPro" id="IPR001138">
    <property type="entry name" value="Zn2Cys6_DnaBD"/>
</dbReference>
<evidence type="ECO:0000313" key="9">
    <source>
        <dbReference type="EMBL" id="KIX09369.1"/>
    </source>
</evidence>